<dbReference type="SUPFAM" id="SSF55729">
    <property type="entry name" value="Acyl-CoA N-acyltransferases (Nat)"/>
    <property type="match status" value="1"/>
</dbReference>
<dbReference type="STRING" id="3871.A0A1J7HLN2"/>
<dbReference type="Gene3D" id="3.40.630.30">
    <property type="match status" value="1"/>
</dbReference>
<dbReference type="EMBL" id="CM007370">
    <property type="protein sequence ID" value="OIW03257.1"/>
    <property type="molecule type" value="Genomic_DNA"/>
</dbReference>
<keyword evidence="7" id="KW-1185">Reference proteome</keyword>
<evidence type="ECO:0000256" key="3">
    <source>
        <dbReference type="ARBA" id="ARBA00022833"/>
    </source>
</evidence>
<feature type="domain" description="Increased DNA methylation 1 C-terminal" evidence="5">
    <location>
        <begin position="258"/>
        <end position="342"/>
    </location>
</feature>
<evidence type="ECO:0000259" key="5">
    <source>
        <dbReference type="Pfam" id="PF23209"/>
    </source>
</evidence>
<dbReference type="InterPro" id="IPR013083">
    <property type="entry name" value="Znf_RING/FYVE/PHD"/>
</dbReference>
<evidence type="ECO:0000256" key="1">
    <source>
        <dbReference type="ARBA" id="ARBA00022723"/>
    </source>
</evidence>
<dbReference type="PANTHER" id="PTHR46309:SF1">
    <property type="entry name" value="PHD FINGER PROTEIN 12"/>
    <property type="match status" value="1"/>
</dbReference>
<dbReference type="Gene3D" id="3.30.40.10">
    <property type="entry name" value="Zinc/RING finger domain, C3HC4 (zinc finger)"/>
    <property type="match status" value="1"/>
</dbReference>
<reference evidence="6 7" key="1">
    <citation type="journal article" date="2017" name="Plant Biotechnol. J.">
        <title>A comprehensive draft genome sequence for lupin (Lupinus angustifolius), an emerging health food: insights into plant-microbe interactions and legume evolution.</title>
        <authorList>
            <person name="Hane J.K."/>
            <person name="Ming Y."/>
            <person name="Kamphuis L.G."/>
            <person name="Nelson M.N."/>
            <person name="Garg G."/>
            <person name="Atkins C.A."/>
            <person name="Bayer P.E."/>
            <person name="Bravo A."/>
            <person name="Bringans S."/>
            <person name="Cannon S."/>
            <person name="Edwards D."/>
            <person name="Foley R."/>
            <person name="Gao L.L."/>
            <person name="Harrison M.J."/>
            <person name="Huang W."/>
            <person name="Hurgobin B."/>
            <person name="Li S."/>
            <person name="Liu C.W."/>
            <person name="McGrath A."/>
            <person name="Morahan G."/>
            <person name="Murray J."/>
            <person name="Weller J."/>
            <person name="Jian J."/>
            <person name="Singh K.B."/>
        </authorList>
    </citation>
    <scope>NUCLEOTIDE SEQUENCE [LARGE SCALE GENOMIC DNA]</scope>
    <source>
        <strain evidence="7">cv. Tanjil</strain>
        <tissue evidence="6">Whole plant</tissue>
    </source>
</reference>
<keyword evidence="2" id="KW-0863">Zinc-finger</keyword>
<evidence type="ECO:0000256" key="4">
    <source>
        <dbReference type="SAM" id="MobiDB-lite"/>
    </source>
</evidence>
<dbReference type="GO" id="GO:0003714">
    <property type="term" value="F:transcription corepressor activity"/>
    <property type="evidence" value="ECO:0007669"/>
    <property type="project" value="InterPro"/>
</dbReference>
<accession>A0A1J7HLN2</accession>
<dbReference type="AlphaFoldDB" id="A0A1J7HLN2"/>
<feature type="compositionally biased region" description="Basic residues" evidence="4">
    <location>
        <begin position="115"/>
        <end position="130"/>
    </location>
</feature>
<evidence type="ECO:0000313" key="6">
    <source>
        <dbReference type="EMBL" id="OIW03257.1"/>
    </source>
</evidence>
<dbReference type="InterPro" id="IPR056511">
    <property type="entry name" value="IDM1_C"/>
</dbReference>
<dbReference type="Pfam" id="PF23209">
    <property type="entry name" value="IDM1_C"/>
    <property type="match status" value="1"/>
</dbReference>
<dbReference type="InterPro" id="IPR016181">
    <property type="entry name" value="Acyl_CoA_acyltransferase"/>
</dbReference>
<dbReference type="InterPro" id="IPR011011">
    <property type="entry name" value="Znf_FYVE_PHD"/>
</dbReference>
<keyword evidence="3" id="KW-0862">Zinc</keyword>
<dbReference type="GO" id="GO:0008270">
    <property type="term" value="F:zinc ion binding"/>
    <property type="evidence" value="ECO:0007669"/>
    <property type="project" value="UniProtKB-KW"/>
</dbReference>
<evidence type="ECO:0000256" key="2">
    <source>
        <dbReference type="ARBA" id="ARBA00022771"/>
    </source>
</evidence>
<feature type="compositionally biased region" description="Low complexity" evidence="4">
    <location>
        <begin position="87"/>
        <end position="97"/>
    </location>
</feature>
<name>A0A1J7HLN2_LUPAN</name>
<keyword evidence="1" id="KW-0479">Metal-binding</keyword>
<evidence type="ECO:0000313" key="7">
    <source>
        <dbReference type="Proteomes" id="UP000188354"/>
    </source>
</evidence>
<dbReference type="Proteomes" id="UP000188354">
    <property type="component" value="Chromosome LG10"/>
</dbReference>
<dbReference type="Gramene" id="OIW03257">
    <property type="protein sequence ID" value="OIW03257"/>
    <property type="gene ID" value="TanjilG_21786"/>
</dbReference>
<dbReference type="InterPro" id="IPR042163">
    <property type="entry name" value="PHF12"/>
</dbReference>
<organism evidence="6 7">
    <name type="scientific">Lupinus angustifolius</name>
    <name type="common">Narrow-leaved blue lupine</name>
    <dbReference type="NCBI Taxonomy" id="3871"/>
    <lineage>
        <taxon>Eukaryota</taxon>
        <taxon>Viridiplantae</taxon>
        <taxon>Streptophyta</taxon>
        <taxon>Embryophyta</taxon>
        <taxon>Tracheophyta</taxon>
        <taxon>Spermatophyta</taxon>
        <taxon>Magnoliopsida</taxon>
        <taxon>eudicotyledons</taxon>
        <taxon>Gunneridae</taxon>
        <taxon>Pentapetalae</taxon>
        <taxon>rosids</taxon>
        <taxon>fabids</taxon>
        <taxon>Fabales</taxon>
        <taxon>Fabaceae</taxon>
        <taxon>Papilionoideae</taxon>
        <taxon>50 kb inversion clade</taxon>
        <taxon>genistoids sensu lato</taxon>
        <taxon>core genistoids</taxon>
        <taxon>Genisteae</taxon>
        <taxon>Lupinus</taxon>
    </lineage>
</organism>
<gene>
    <name evidence="6" type="ORF">TanjilG_21786</name>
</gene>
<dbReference type="CDD" id="cd04301">
    <property type="entry name" value="NAT_SF"/>
    <property type="match status" value="1"/>
</dbReference>
<dbReference type="GO" id="GO:0006357">
    <property type="term" value="P:regulation of transcription by RNA polymerase II"/>
    <property type="evidence" value="ECO:0007669"/>
    <property type="project" value="TreeGrafter"/>
</dbReference>
<sequence length="347" mass="39482">MRNVIRKKGESSKKRELKQNGRIVRLVDLKDQNLEVIGRNQVIDIYSRRPMIALGGGELYVDLTISSEDLNANDCNMGIRDSGKDIQSQSGSSVGQGDPNLTPPSRVSSNMCGQKKGKPKYKRQGSRLRRNSNVEKNVGKHTVLCWMIDMGTIQPNDRVYYIEENEDLNDNTCIVCGDYGNLLCYDSCLSTFHESCLEMDIYEKLKRLIGVKHDIEEGFSWTLIRQSNVDFDDLDMKSHMVEWNSKLALALSLMNDYFQPCIDGRTNINVLNNVLYNCWSNFNRLSFEKFVTAIVEKDDKIICTASIRIHGNQIGEMSYIATSSLYRRQGMCRRLMNAIDSVVPLGD</sequence>
<feature type="compositionally biased region" description="Polar residues" evidence="4">
    <location>
        <begin position="103"/>
        <end position="112"/>
    </location>
</feature>
<dbReference type="GO" id="GO:0005634">
    <property type="term" value="C:nucleus"/>
    <property type="evidence" value="ECO:0007669"/>
    <property type="project" value="TreeGrafter"/>
</dbReference>
<protein>
    <recommendedName>
        <fullName evidence="5">Increased DNA methylation 1 C-terminal domain-containing protein</fullName>
    </recommendedName>
</protein>
<proteinExistence type="predicted"/>
<dbReference type="SUPFAM" id="SSF57903">
    <property type="entry name" value="FYVE/PHD zinc finger"/>
    <property type="match status" value="1"/>
</dbReference>
<dbReference type="PANTHER" id="PTHR46309">
    <property type="entry name" value="PHD FINGER PROTEIN 12"/>
    <property type="match status" value="1"/>
</dbReference>
<feature type="region of interest" description="Disordered" evidence="4">
    <location>
        <begin position="76"/>
        <end position="132"/>
    </location>
</feature>